<feature type="chain" id="PRO_5020198520" evidence="2">
    <location>
        <begin position="28"/>
        <end position="246"/>
    </location>
</feature>
<evidence type="ECO:0000313" key="4">
    <source>
        <dbReference type="Proteomes" id="UP000294543"/>
    </source>
</evidence>
<dbReference type="EMBL" id="SMKP01000034">
    <property type="protein sequence ID" value="TDD21489.1"/>
    <property type="molecule type" value="Genomic_DNA"/>
</dbReference>
<comment type="similarity">
    <text evidence="1">Belongs to the ROK (NagC/XylR) family.</text>
</comment>
<reference evidence="3 4" key="1">
    <citation type="submission" date="2019-03" db="EMBL/GenBank/DDBJ databases">
        <title>Draft genome sequences of novel Actinobacteria.</title>
        <authorList>
            <person name="Sahin N."/>
            <person name="Ay H."/>
            <person name="Saygin H."/>
        </authorList>
    </citation>
    <scope>NUCLEOTIDE SEQUENCE [LARGE SCALE GENOMIC DNA]</scope>
    <source>
        <strain evidence="3 4">KC712</strain>
    </source>
</reference>
<sequence length="246" mass="24761">MWKLRTSVVTAGFCIASALALPGSAHAADNPYQRGPDATSASVAASRGTVATANVSVPACNGFGGGVVVDGEVYRGSSSNGVAIGHITVDINGRPCGCGNYGCLANYADPSAVIEQALQESSLGGRLGLNASDTDVITAFRRIATAADAGDPEALTLIEGSGHLLGTAAVTMASLFDLDLIVLAGPSLAAAASLSRSVIEEEAQRRTFVRQAHPVRGGEKVTACWAAHANRRAASSSPAIIGTPSA</sequence>
<dbReference type="Gene3D" id="3.30.420.40">
    <property type="match status" value="1"/>
</dbReference>
<dbReference type="SUPFAM" id="SSF53067">
    <property type="entry name" value="Actin-like ATPase domain"/>
    <property type="match status" value="1"/>
</dbReference>
<dbReference type="Pfam" id="PF00480">
    <property type="entry name" value="ROK"/>
    <property type="match status" value="1"/>
</dbReference>
<evidence type="ECO:0000256" key="1">
    <source>
        <dbReference type="ARBA" id="ARBA00006479"/>
    </source>
</evidence>
<comment type="caution">
    <text evidence="3">The sequence shown here is derived from an EMBL/GenBank/DDBJ whole genome shotgun (WGS) entry which is preliminary data.</text>
</comment>
<keyword evidence="2" id="KW-0732">Signal</keyword>
<dbReference type="Proteomes" id="UP000294543">
    <property type="component" value="Unassembled WGS sequence"/>
</dbReference>
<proteinExistence type="inferred from homology"/>
<evidence type="ECO:0000256" key="2">
    <source>
        <dbReference type="SAM" id="SignalP"/>
    </source>
</evidence>
<dbReference type="InterPro" id="IPR000600">
    <property type="entry name" value="ROK"/>
</dbReference>
<organism evidence="3 4">
    <name type="scientific">Nonomuraea diastatica</name>
    <dbReference type="NCBI Taxonomy" id="1848329"/>
    <lineage>
        <taxon>Bacteria</taxon>
        <taxon>Bacillati</taxon>
        <taxon>Actinomycetota</taxon>
        <taxon>Actinomycetes</taxon>
        <taxon>Streptosporangiales</taxon>
        <taxon>Streptosporangiaceae</taxon>
        <taxon>Nonomuraea</taxon>
    </lineage>
</organism>
<protein>
    <submittedName>
        <fullName evidence="3">ROK family protein</fullName>
    </submittedName>
</protein>
<dbReference type="InterPro" id="IPR043129">
    <property type="entry name" value="ATPase_NBD"/>
</dbReference>
<feature type="signal peptide" evidence="2">
    <location>
        <begin position="1"/>
        <end position="27"/>
    </location>
</feature>
<gene>
    <name evidence="3" type="ORF">E1294_14540</name>
</gene>
<evidence type="ECO:0000313" key="3">
    <source>
        <dbReference type="EMBL" id="TDD21489.1"/>
    </source>
</evidence>
<dbReference type="PANTHER" id="PTHR18964">
    <property type="entry name" value="ROK (REPRESSOR, ORF, KINASE) FAMILY"/>
    <property type="match status" value="1"/>
</dbReference>
<keyword evidence="4" id="KW-1185">Reference proteome</keyword>
<dbReference type="OrthoDB" id="3863906at2"/>
<name>A0A4R4WUT7_9ACTN</name>
<dbReference type="PANTHER" id="PTHR18964:SF149">
    <property type="entry name" value="BIFUNCTIONAL UDP-N-ACETYLGLUCOSAMINE 2-EPIMERASE_N-ACETYLMANNOSAMINE KINASE"/>
    <property type="match status" value="1"/>
</dbReference>
<dbReference type="AlphaFoldDB" id="A0A4R4WUT7"/>
<accession>A0A4R4WUT7</accession>